<dbReference type="EMBL" id="QMBQ01000012">
    <property type="protein sequence ID" value="RAZ71809.1"/>
    <property type="molecule type" value="Genomic_DNA"/>
</dbReference>
<comment type="caution">
    <text evidence="1">The sequence shown here is derived from an EMBL/GenBank/DDBJ whole genome shotgun (WGS) entry which is preliminary data.</text>
</comment>
<organism evidence="1 2">
    <name type="scientific">Mesorhizobium atlanticum</name>
    <dbReference type="NCBI Taxonomy" id="2233532"/>
    <lineage>
        <taxon>Bacteria</taxon>
        <taxon>Pseudomonadati</taxon>
        <taxon>Pseudomonadota</taxon>
        <taxon>Alphaproteobacteria</taxon>
        <taxon>Hyphomicrobiales</taxon>
        <taxon>Phyllobacteriaceae</taxon>
        <taxon>Mesorhizobium</taxon>
    </lineage>
</organism>
<protein>
    <submittedName>
        <fullName evidence="1">Uncharacterized protein</fullName>
    </submittedName>
</protein>
<dbReference type="Proteomes" id="UP000251956">
    <property type="component" value="Unassembled WGS sequence"/>
</dbReference>
<evidence type="ECO:0000313" key="2">
    <source>
        <dbReference type="Proteomes" id="UP000251956"/>
    </source>
</evidence>
<sequence>MVLPTSLPYFGLYASRSEERNGDHAMTASVFVGEQSFHIANKVSGCGEIPSQTTPCQDDLHCFLITGLPRSDFHGLL</sequence>
<accession>A0A330GGQ8</accession>
<keyword evidence="2" id="KW-1185">Reference proteome</keyword>
<evidence type="ECO:0000313" key="1">
    <source>
        <dbReference type="EMBL" id="RAZ71809.1"/>
    </source>
</evidence>
<proteinExistence type="predicted"/>
<name>A0A330GGQ8_9HYPH</name>
<reference evidence="1 2" key="1">
    <citation type="submission" date="2018-07" db="EMBL/GenBank/DDBJ databases">
        <title>Diversity of Mesorhizobium strains in Brazil.</title>
        <authorList>
            <person name="Helene L.C.F."/>
            <person name="Dall'Agnol R."/>
            <person name="Delamuta J.R.M."/>
            <person name="Hungria M."/>
        </authorList>
    </citation>
    <scope>NUCLEOTIDE SEQUENCE [LARGE SCALE GENOMIC DNA]</scope>
    <source>
        <strain evidence="1 2">CNPSo 3140</strain>
    </source>
</reference>
<dbReference type="AlphaFoldDB" id="A0A330GGQ8"/>
<gene>
    <name evidence="1" type="ORF">DPM35_30045</name>
</gene>